<dbReference type="InterPro" id="IPR013783">
    <property type="entry name" value="Ig-like_fold"/>
</dbReference>
<dbReference type="Pfam" id="PF00395">
    <property type="entry name" value="SLH"/>
    <property type="match status" value="2"/>
</dbReference>
<comment type="caution">
    <text evidence="3">The sequence shown here is derived from an EMBL/GenBank/DDBJ whole genome shotgun (WGS) entry which is preliminary data.</text>
</comment>
<feature type="region of interest" description="Disordered" evidence="1">
    <location>
        <begin position="1"/>
        <end position="130"/>
    </location>
</feature>
<reference evidence="3" key="1">
    <citation type="submission" date="2022-09" db="EMBL/GenBank/DDBJ databases">
        <title>Genome analysis and characterization of larvicidal activity of Brevibacillus strains.</title>
        <authorList>
            <person name="Patrusheva E.V."/>
            <person name="Izotova A.O."/>
            <person name="Toshchakov S.V."/>
            <person name="Sineoky S.P."/>
        </authorList>
    </citation>
    <scope>NUCLEOTIDE SEQUENCE</scope>
    <source>
        <strain evidence="3">VKPM_B-13244</strain>
    </source>
</reference>
<feature type="non-terminal residue" evidence="3">
    <location>
        <position position="1"/>
    </location>
</feature>
<dbReference type="RefSeq" id="WP_258418396.1">
    <property type="nucleotide sequence ID" value="NZ_JAPTNG010000023.1"/>
</dbReference>
<keyword evidence="4" id="KW-1185">Reference proteome</keyword>
<dbReference type="InterPro" id="IPR001119">
    <property type="entry name" value="SLH_dom"/>
</dbReference>
<name>A0ABT4I4R9_9BACL</name>
<sequence>TDPAPSTGGETTDPAPSTGGETTDPAPSTGGETTDPAPSTGGGTTDPAPSTGGGTTDPAPSTGGGTTDPAPSTGGETTDPAPSTGGGTTDPAPSTGGETTDPAPSTGGGTTDPAPGTGGSTTDSQQKPDQNKDVFANKIESSVGDLYPKFKKNRFKYEIVVPFDEKNIKFKVRTNVKKSTIKIDGEKTKEGEYSSEIRLDEGKNTIKITIADKYGNDARYTITVVREKDKSSKYKSSKYKSSSQVAGYRNSVVTLPSKPTVTNLRNNQLIGRQVGHIAFEETIEMKSSSKVQLTLTDSSKIRKMKSEGKELRGYYWNSNFGKWIALSTEVIYNEGQATATITTTTSTPTWYALFAVKQPSYTDVTGHWARNAIDRLTGLGTFEGYDIKKGYSAYIFKPNNEISRVELATMLSRVLGVSSKSGDYTLYNVLEKLSSHEENTVVSQLQGVPNWATSYVAPLKKASVVPQHFENNFNGNLTRAEAAVFITNALRTIPSYGFQALNVRSFNDGNTTPSWAIDKIDSRIMRGDTTGNLHPNKPLTRAELAEMLDRTLQTMGW</sequence>
<dbReference type="Proteomes" id="UP001067708">
    <property type="component" value="Unassembled WGS sequence"/>
</dbReference>
<feature type="compositionally biased region" description="Low complexity" evidence="1">
    <location>
        <begin position="99"/>
        <end position="124"/>
    </location>
</feature>
<dbReference type="EMBL" id="JAPTNG010000023">
    <property type="protein sequence ID" value="MCZ0833450.1"/>
    <property type="molecule type" value="Genomic_DNA"/>
</dbReference>
<dbReference type="Gene3D" id="2.60.40.10">
    <property type="entry name" value="Immunoglobulins"/>
    <property type="match status" value="1"/>
</dbReference>
<evidence type="ECO:0000313" key="4">
    <source>
        <dbReference type="Proteomes" id="UP001067708"/>
    </source>
</evidence>
<accession>A0ABT4I4R9</accession>
<gene>
    <name evidence="3" type="ORF">O0535_22335</name>
</gene>
<proteinExistence type="predicted"/>
<dbReference type="Pfam" id="PF12733">
    <property type="entry name" value="Cadherin-like"/>
    <property type="match status" value="1"/>
</dbReference>
<organism evidence="3 4">
    <name type="scientific">Brevibacillus halotolerans</name>
    <dbReference type="NCBI Taxonomy" id="1507437"/>
    <lineage>
        <taxon>Bacteria</taxon>
        <taxon>Bacillati</taxon>
        <taxon>Bacillota</taxon>
        <taxon>Bacilli</taxon>
        <taxon>Bacillales</taxon>
        <taxon>Paenibacillaceae</taxon>
        <taxon>Brevibacillus</taxon>
    </lineage>
</organism>
<feature type="domain" description="SLH" evidence="2">
    <location>
        <begin position="356"/>
        <end position="425"/>
    </location>
</feature>
<dbReference type="InterPro" id="IPR025883">
    <property type="entry name" value="Cadherin-like_domain"/>
</dbReference>
<evidence type="ECO:0000259" key="2">
    <source>
        <dbReference type="PROSITE" id="PS51272"/>
    </source>
</evidence>
<dbReference type="InterPro" id="IPR051465">
    <property type="entry name" value="Cell_Envelope_Struct_Comp"/>
</dbReference>
<feature type="domain" description="SLH" evidence="2">
    <location>
        <begin position="494"/>
        <end position="557"/>
    </location>
</feature>
<evidence type="ECO:0000313" key="3">
    <source>
        <dbReference type="EMBL" id="MCZ0833450.1"/>
    </source>
</evidence>
<dbReference type="PROSITE" id="PS51272">
    <property type="entry name" value="SLH"/>
    <property type="match status" value="2"/>
</dbReference>
<dbReference type="PANTHER" id="PTHR43308">
    <property type="entry name" value="OUTER MEMBRANE PROTEIN ALPHA-RELATED"/>
    <property type="match status" value="1"/>
</dbReference>
<protein>
    <submittedName>
        <fullName evidence="3">S-layer homology domain-containing protein</fullName>
    </submittedName>
</protein>
<evidence type="ECO:0000256" key="1">
    <source>
        <dbReference type="SAM" id="MobiDB-lite"/>
    </source>
</evidence>